<keyword evidence="2" id="KW-0813">Transport</keyword>
<dbReference type="Proteomes" id="UP001596282">
    <property type="component" value="Unassembled WGS sequence"/>
</dbReference>
<feature type="domain" description="PTS EIIB type-4" evidence="8">
    <location>
        <begin position="1"/>
        <end position="158"/>
    </location>
</feature>
<evidence type="ECO:0000256" key="1">
    <source>
        <dbReference type="ARBA" id="ARBA00004496"/>
    </source>
</evidence>
<evidence type="ECO:0000256" key="3">
    <source>
        <dbReference type="ARBA" id="ARBA00022490"/>
    </source>
</evidence>
<dbReference type="RefSeq" id="WP_137628942.1">
    <property type="nucleotide sequence ID" value="NZ_BJDJ01000014.1"/>
</dbReference>
<name>A0ABW1S1S4_9LACO</name>
<gene>
    <name evidence="9" type="ORF">ACFP5Y_09045</name>
</gene>
<evidence type="ECO:0000313" key="10">
    <source>
        <dbReference type="Proteomes" id="UP001596282"/>
    </source>
</evidence>
<keyword evidence="7" id="KW-0418">Kinase</keyword>
<comment type="caution">
    <text evidence="9">The sequence shown here is derived from an EMBL/GenBank/DDBJ whole genome shotgun (WGS) entry which is preliminary data.</text>
</comment>
<evidence type="ECO:0000313" key="9">
    <source>
        <dbReference type="EMBL" id="MFC6181366.1"/>
    </source>
</evidence>
<protein>
    <submittedName>
        <fullName evidence="9">PTS sugar transporter subunit IIB</fullName>
        <ecNumber evidence="9">2.7.1.-</ecNumber>
    </submittedName>
</protein>
<dbReference type="SUPFAM" id="SSF52728">
    <property type="entry name" value="PTS IIb component"/>
    <property type="match status" value="1"/>
</dbReference>
<sequence>MSEIVLARIDDRLIHGQVMTAWLQYTGGNHIVIIDDETAKDDFLKTVMEMSVPEGVALDVFSINDAIEFLKNDANDDKLLLLAKTPGAYYALIEGGVKLANLVVGGMGAAKGRTKFYKNISASDDERETFKNIIEAGTVVNVQIVPSDKATNVAGLLN</sequence>
<organism evidence="9 10">
    <name type="scientific">Lactiplantibacillus daowaiensis</name>
    <dbReference type="NCBI Taxonomy" id="2559918"/>
    <lineage>
        <taxon>Bacteria</taxon>
        <taxon>Bacillati</taxon>
        <taxon>Bacillota</taxon>
        <taxon>Bacilli</taxon>
        <taxon>Lactobacillales</taxon>
        <taxon>Lactobacillaceae</taxon>
        <taxon>Lactiplantibacillus</taxon>
    </lineage>
</organism>
<dbReference type="InterPro" id="IPR004720">
    <property type="entry name" value="PTS_IIB_sorbose-sp"/>
</dbReference>
<dbReference type="PROSITE" id="PS51101">
    <property type="entry name" value="PTS_EIIB_TYPE_4"/>
    <property type="match status" value="1"/>
</dbReference>
<dbReference type="InterPro" id="IPR036667">
    <property type="entry name" value="PTS_IIB_sorbose-sp_sf"/>
</dbReference>
<keyword evidence="5 9" id="KW-0808">Transferase</keyword>
<evidence type="ECO:0000256" key="2">
    <source>
        <dbReference type="ARBA" id="ARBA00022448"/>
    </source>
</evidence>
<dbReference type="Gene3D" id="3.40.35.10">
    <property type="entry name" value="Phosphotransferase system, sorbose subfamily IIB component"/>
    <property type="match status" value="1"/>
</dbReference>
<dbReference type="EMBL" id="JBHSSC010000037">
    <property type="protein sequence ID" value="MFC6181366.1"/>
    <property type="molecule type" value="Genomic_DNA"/>
</dbReference>
<dbReference type="GO" id="GO:0016740">
    <property type="term" value="F:transferase activity"/>
    <property type="evidence" value="ECO:0007669"/>
    <property type="project" value="UniProtKB-KW"/>
</dbReference>
<evidence type="ECO:0000256" key="4">
    <source>
        <dbReference type="ARBA" id="ARBA00022597"/>
    </source>
</evidence>
<dbReference type="Pfam" id="PF03830">
    <property type="entry name" value="PTSIIB_sorb"/>
    <property type="match status" value="1"/>
</dbReference>
<accession>A0ABW1S1S4</accession>
<keyword evidence="3" id="KW-0963">Cytoplasm</keyword>
<evidence type="ECO:0000259" key="8">
    <source>
        <dbReference type="PROSITE" id="PS51101"/>
    </source>
</evidence>
<evidence type="ECO:0000256" key="7">
    <source>
        <dbReference type="ARBA" id="ARBA00022777"/>
    </source>
</evidence>
<evidence type="ECO:0000256" key="6">
    <source>
        <dbReference type="ARBA" id="ARBA00022683"/>
    </source>
</evidence>
<dbReference type="EC" id="2.7.1.-" evidence="9"/>
<evidence type="ECO:0000256" key="5">
    <source>
        <dbReference type="ARBA" id="ARBA00022679"/>
    </source>
</evidence>
<keyword evidence="6" id="KW-0598">Phosphotransferase system</keyword>
<proteinExistence type="predicted"/>
<keyword evidence="10" id="KW-1185">Reference proteome</keyword>
<keyword evidence="4 9" id="KW-0762">Sugar transport</keyword>
<reference evidence="10" key="1">
    <citation type="journal article" date="2019" name="Int. J. Syst. Evol. Microbiol.">
        <title>The Global Catalogue of Microorganisms (GCM) 10K type strain sequencing project: providing services to taxonomists for standard genome sequencing and annotation.</title>
        <authorList>
            <consortium name="The Broad Institute Genomics Platform"/>
            <consortium name="The Broad Institute Genome Sequencing Center for Infectious Disease"/>
            <person name="Wu L."/>
            <person name="Ma J."/>
        </authorList>
    </citation>
    <scope>NUCLEOTIDE SEQUENCE [LARGE SCALE GENOMIC DNA]</scope>
    <source>
        <strain evidence="10">CCM 8933</strain>
    </source>
</reference>
<comment type="subcellular location">
    <subcellularLocation>
        <location evidence="1">Cytoplasm</location>
    </subcellularLocation>
</comment>